<evidence type="ECO:0000259" key="2">
    <source>
        <dbReference type="PROSITE" id="PS50158"/>
    </source>
</evidence>
<protein>
    <recommendedName>
        <fullName evidence="2">CCHC-type domain-containing protein</fullName>
    </recommendedName>
</protein>
<keyword evidence="1" id="KW-0863">Zinc-finger</keyword>
<dbReference type="Proteomes" id="UP000257109">
    <property type="component" value="Unassembled WGS sequence"/>
</dbReference>
<keyword evidence="4" id="KW-1185">Reference proteome</keyword>
<feature type="domain" description="CCHC-type" evidence="2">
    <location>
        <begin position="97"/>
        <end position="111"/>
    </location>
</feature>
<reference evidence="3" key="1">
    <citation type="submission" date="2018-05" db="EMBL/GenBank/DDBJ databases">
        <title>Draft genome of Mucuna pruriens seed.</title>
        <authorList>
            <person name="Nnadi N.E."/>
            <person name="Vos R."/>
            <person name="Hasami M.H."/>
            <person name="Devisetty U.K."/>
            <person name="Aguiy J.C."/>
        </authorList>
    </citation>
    <scope>NUCLEOTIDE SEQUENCE [LARGE SCALE GENOMIC DNA]</scope>
    <source>
        <strain evidence="3">JCA_2017</strain>
    </source>
</reference>
<dbReference type="AlphaFoldDB" id="A0A371GLS8"/>
<evidence type="ECO:0000256" key="1">
    <source>
        <dbReference type="PROSITE-ProRule" id="PRU00047"/>
    </source>
</evidence>
<dbReference type="InterPro" id="IPR001878">
    <property type="entry name" value="Znf_CCHC"/>
</dbReference>
<evidence type="ECO:0000313" key="4">
    <source>
        <dbReference type="Proteomes" id="UP000257109"/>
    </source>
</evidence>
<organism evidence="3 4">
    <name type="scientific">Mucuna pruriens</name>
    <name type="common">Velvet bean</name>
    <name type="synonym">Dolichos pruriens</name>
    <dbReference type="NCBI Taxonomy" id="157652"/>
    <lineage>
        <taxon>Eukaryota</taxon>
        <taxon>Viridiplantae</taxon>
        <taxon>Streptophyta</taxon>
        <taxon>Embryophyta</taxon>
        <taxon>Tracheophyta</taxon>
        <taxon>Spermatophyta</taxon>
        <taxon>Magnoliopsida</taxon>
        <taxon>eudicotyledons</taxon>
        <taxon>Gunneridae</taxon>
        <taxon>Pentapetalae</taxon>
        <taxon>rosids</taxon>
        <taxon>fabids</taxon>
        <taxon>Fabales</taxon>
        <taxon>Fabaceae</taxon>
        <taxon>Papilionoideae</taxon>
        <taxon>50 kb inversion clade</taxon>
        <taxon>NPAAA clade</taxon>
        <taxon>indigoferoid/millettioid clade</taxon>
        <taxon>Phaseoleae</taxon>
        <taxon>Mucuna</taxon>
    </lineage>
</organism>
<gene>
    <name evidence="3" type="ORF">CR513_26505</name>
</gene>
<keyword evidence="1" id="KW-0862">Zinc</keyword>
<keyword evidence="1" id="KW-0479">Metal-binding</keyword>
<dbReference type="OrthoDB" id="1436830at2759"/>
<dbReference type="PROSITE" id="PS50158">
    <property type="entry name" value="ZF_CCHC"/>
    <property type="match status" value="1"/>
</dbReference>
<dbReference type="EMBL" id="QJKJ01005101">
    <property type="protein sequence ID" value="RDX91507.1"/>
    <property type="molecule type" value="Genomic_DNA"/>
</dbReference>
<dbReference type="GO" id="GO:0003676">
    <property type="term" value="F:nucleic acid binding"/>
    <property type="evidence" value="ECO:0007669"/>
    <property type="project" value="InterPro"/>
</dbReference>
<feature type="non-terminal residue" evidence="3">
    <location>
        <position position="1"/>
    </location>
</feature>
<proteinExistence type="predicted"/>
<evidence type="ECO:0000313" key="3">
    <source>
        <dbReference type="EMBL" id="RDX91507.1"/>
    </source>
</evidence>
<comment type="caution">
    <text evidence="3">The sequence shown here is derived from an EMBL/GenBank/DDBJ whole genome shotgun (WGS) entry which is preliminary data.</text>
</comment>
<accession>A0A371GLS8</accession>
<dbReference type="GO" id="GO:0008270">
    <property type="term" value="F:zinc ion binding"/>
    <property type="evidence" value="ECO:0007669"/>
    <property type="project" value="UniProtKB-KW"/>
</dbReference>
<sequence>TFQAGTVVHEASVRCLSRSKRYRTRIWEAGSCRRSNGQRNKLYIVVVMYHYGFLNIPNGMEPGNTYHFNNRGSTPSKGMNAIASADNQRFEGYIDGCGMCGYVGHLPNDCPILQEPPPPFRPQLVQESSLEDLIKQLAVNNIQFQKNVSATQQPTSGATVSSKQHAISTKYKCHNARFEDSGQVPSQAILSPQENMSDITVRSGMQLPQQQSLKV</sequence>
<name>A0A371GLS8_MUCPR</name>